<keyword evidence="3 5" id="KW-0689">Ribosomal protein</keyword>
<dbReference type="InterPro" id="IPR036769">
    <property type="entry name" value="Ribosomal_uL11_C_sf"/>
</dbReference>
<dbReference type="InterPro" id="IPR020784">
    <property type="entry name" value="Ribosomal_uL11_N"/>
</dbReference>
<dbReference type="FunFam" id="3.30.1550.10:FF:000002">
    <property type="entry name" value="60S ribosomal protein L12"/>
    <property type="match status" value="1"/>
</dbReference>
<gene>
    <name evidence="9" type="ORF">MUK42_13965</name>
</gene>
<dbReference type="PROSITE" id="PS00359">
    <property type="entry name" value="RIBOSOMAL_L11"/>
    <property type="match status" value="1"/>
</dbReference>
<dbReference type="GO" id="GO:1990904">
    <property type="term" value="C:ribonucleoprotein complex"/>
    <property type="evidence" value="ECO:0007669"/>
    <property type="project" value="UniProtKB-KW"/>
</dbReference>
<keyword evidence="2" id="KW-0677">Repeat</keyword>
<reference evidence="9" key="1">
    <citation type="submission" date="2022-05" db="EMBL/GenBank/DDBJ databases">
        <title>The Musa troglodytarum L. genome provides insights into the mechanism of non-climacteric behaviour and enrichment of carotenoids.</title>
        <authorList>
            <person name="Wang J."/>
        </authorList>
    </citation>
    <scope>NUCLEOTIDE SEQUENCE</scope>
    <source>
        <tissue evidence="9">Leaf</tissue>
    </source>
</reference>
<dbReference type="SMART" id="SM00649">
    <property type="entry name" value="RL11"/>
    <property type="match status" value="1"/>
</dbReference>
<dbReference type="GO" id="GO:0006412">
    <property type="term" value="P:translation"/>
    <property type="evidence" value="ECO:0007669"/>
    <property type="project" value="InterPro"/>
</dbReference>
<dbReference type="Proteomes" id="UP001055439">
    <property type="component" value="Chromosome 9"/>
</dbReference>
<protein>
    <submittedName>
        <fullName evidence="9">Pentatricopeptide repeat-containing protein</fullName>
    </submittedName>
</protein>
<dbReference type="InterPro" id="IPR011990">
    <property type="entry name" value="TPR-like_helical_dom_sf"/>
</dbReference>
<dbReference type="CDD" id="cd00349">
    <property type="entry name" value="Ribosomal_L11"/>
    <property type="match status" value="1"/>
</dbReference>
<evidence type="ECO:0000256" key="1">
    <source>
        <dbReference type="ARBA" id="ARBA00010537"/>
    </source>
</evidence>
<evidence type="ECO:0000256" key="5">
    <source>
        <dbReference type="RuleBase" id="RU003978"/>
    </source>
</evidence>
<keyword evidence="10" id="KW-1185">Reference proteome</keyword>
<dbReference type="Gene3D" id="1.25.40.10">
    <property type="entry name" value="Tetratricopeptide repeat domain"/>
    <property type="match status" value="2"/>
</dbReference>
<accession>A0A9E7L321</accession>
<name>A0A9E7L321_9LILI</name>
<proteinExistence type="inferred from homology"/>
<dbReference type="GO" id="GO:0005840">
    <property type="term" value="C:ribosome"/>
    <property type="evidence" value="ECO:0007669"/>
    <property type="project" value="UniProtKB-KW"/>
</dbReference>
<feature type="region of interest" description="Disordered" evidence="6">
    <location>
        <begin position="521"/>
        <end position="541"/>
    </location>
</feature>
<evidence type="ECO:0000259" key="8">
    <source>
        <dbReference type="Pfam" id="PF03946"/>
    </source>
</evidence>
<evidence type="ECO:0000256" key="6">
    <source>
        <dbReference type="SAM" id="MobiDB-lite"/>
    </source>
</evidence>
<comment type="similarity">
    <text evidence="1 5">Belongs to the universal ribosomal protein uL11 family.</text>
</comment>
<evidence type="ECO:0000256" key="3">
    <source>
        <dbReference type="ARBA" id="ARBA00022980"/>
    </source>
</evidence>
<dbReference type="InterPro" id="IPR036796">
    <property type="entry name" value="Ribosomal_uL11_N_sf"/>
</dbReference>
<evidence type="ECO:0000313" key="9">
    <source>
        <dbReference type="EMBL" id="URE44153.1"/>
    </source>
</evidence>
<dbReference type="PANTHER" id="PTHR47493:SF1">
    <property type="entry name" value="OS08G0520200 PROTEIN"/>
    <property type="match status" value="1"/>
</dbReference>
<evidence type="ECO:0000313" key="10">
    <source>
        <dbReference type="Proteomes" id="UP001055439"/>
    </source>
</evidence>
<dbReference type="PANTHER" id="PTHR47493">
    <property type="entry name" value="OS08G0520200 PROTEIN"/>
    <property type="match status" value="1"/>
</dbReference>
<dbReference type="OrthoDB" id="762539at2759"/>
<dbReference type="EMBL" id="CP097511">
    <property type="protein sequence ID" value="URE44153.1"/>
    <property type="molecule type" value="Genomic_DNA"/>
</dbReference>
<dbReference type="InterPro" id="IPR000911">
    <property type="entry name" value="Ribosomal_uL11"/>
</dbReference>
<evidence type="ECO:0000259" key="7">
    <source>
        <dbReference type="Pfam" id="PF00298"/>
    </source>
</evidence>
<dbReference type="FunFam" id="1.10.10.250:FF:000002">
    <property type="entry name" value="60S ribosomal protein L12"/>
    <property type="match status" value="1"/>
</dbReference>
<dbReference type="Pfam" id="PF03946">
    <property type="entry name" value="Ribosomal_L11_N"/>
    <property type="match status" value="1"/>
</dbReference>
<dbReference type="AlphaFoldDB" id="A0A9E7L321"/>
<dbReference type="SUPFAM" id="SSF46906">
    <property type="entry name" value="Ribosomal protein L11, C-terminal domain"/>
    <property type="match status" value="1"/>
</dbReference>
<keyword evidence="4 5" id="KW-0687">Ribonucleoprotein</keyword>
<feature type="domain" description="Large ribosomal subunit protein uL11 C-terminal" evidence="7">
    <location>
        <begin position="450"/>
        <end position="519"/>
    </location>
</feature>
<dbReference type="Gene3D" id="3.30.1550.10">
    <property type="entry name" value="Ribosomal protein L11/L12, N-terminal domain"/>
    <property type="match status" value="1"/>
</dbReference>
<dbReference type="InterPro" id="IPR002885">
    <property type="entry name" value="PPR_rpt"/>
</dbReference>
<feature type="compositionally biased region" description="Acidic residues" evidence="6">
    <location>
        <begin position="532"/>
        <end position="541"/>
    </location>
</feature>
<dbReference type="Pfam" id="PF01535">
    <property type="entry name" value="PPR"/>
    <property type="match status" value="1"/>
</dbReference>
<feature type="domain" description="Large ribosomal subunit protein uL11 N-terminal" evidence="8">
    <location>
        <begin position="388"/>
        <end position="445"/>
    </location>
</feature>
<dbReference type="HAMAP" id="MF_00736">
    <property type="entry name" value="Ribosomal_uL11"/>
    <property type="match status" value="1"/>
</dbReference>
<dbReference type="Pfam" id="PF00298">
    <property type="entry name" value="Ribosomal_L11"/>
    <property type="match status" value="1"/>
</dbReference>
<evidence type="ECO:0000256" key="4">
    <source>
        <dbReference type="ARBA" id="ARBA00023274"/>
    </source>
</evidence>
<sequence length="541" mass="60517">MDRVLKWIWIRTREEKCHCLPYRLTSLHGLRSGDMVVIKGKSVRQRSARELISFPLASTRRHRRWQLNPCIPASVPVLLLPSSSLGPPSPAAPGFLRCVEDHRIGRSPNDRILSNKDFAALVKAVILNEEPDIVFQLVNELKSKGFKPGCDVLSSLMLCYAKNGFFMQAQALWGEIINSSFEPRIEVIWDLMKAYAQMGQFDEITRIVHETTLRNFGFGPEVYSMAVSCFGEAGQLRLMEEGVKKMVSRGFKVNSVIGNAYVKYYSIYGSLEDMEAAYERLKKSRILIEKGAIRAMASAYIKQRQFYKFGEFLRDKTMMRLQPEYLLEANEHDYLTNPPLIWAPITSFFTAASRNQFSYGFCCIMVRILCAAAVATPPKFDLTQVVDVYVRVTGGEVGAASSLAPKIGPLGLSPKKVGEDIAKETAKEWKGLRVTVKLTVQNRQAKVSVVPSAAALVIKALKEPERDRKKTKNIKHNGNISLDDVVEIARVMRPRSMAKDLSGTVKEILGTCVSVGCTVDGKDPKDLQQEISDGDVEVPLE</sequence>
<dbReference type="GO" id="GO:0003735">
    <property type="term" value="F:structural constituent of ribosome"/>
    <property type="evidence" value="ECO:0007669"/>
    <property type="project" value="InterPro"/>
</dbReference>
<dbReference type="SUPFAM" id="SSF54747">
    <property type="entry name" value="Ribosomal L11/L12e N-terminal domain"/>
    <property type="match status" value="1"/>
</dbReference>
<dbReference type="InterPro" id="IPR020783">
    <property type="entry name" value="Ribosomal_uL11_C"/>
</dbReference>
<dbReference type="InterPro" id="IPR020785">
    <property type="entry name" value="Ribosomal_uL11_CS"/>
</dbReference>
<dbReference type="Gene3D" id="1.10.10.250">
    <property type="entry name" value="Ribosomal protein L11, C-terminal domain"/>
    <property type="match status" value="1"/>
</dbReference>
<evidence type="ECO:0000256" key="2">
    <source>
        <dbReference type="ARBA" id="ARBA00022737"/>
    </source>
</evidence>
<organism evidence="9 10">
    <name type="scientific">Musa troglodytarum</name>
    <name type="common">fe'i banana</name>
    <dbReference type="NCBI Taxonomy" id="320322"/>
    <lineage>
        <taxon>Eukaryota</taxon>
        <taxon>Viridiplantae</taxon>
        <taxon>Streptophyta</taxon>
        <taxon>Embryophyta</taxon>
        <taxon>Tracheophyta</taxon>
        <taxon>Spermatophyta</taxon>
        <taxon>Magnoliopsida</taxon>
        <taxon>Liliopsida</taxon>
        <taxon>Zingiberales</taxon>
        <taxon>Musaceae</taxon>
        <taxon>Musa</taxon>
    </lineage>
</organism>